<keyword evidence="1" id="KW-0472">Membrane</keyword>
<feature type="transmembrane region" description="Helical" evidence="1">
    <location>
        <begin position="12"/>
        <end position="34"/>
    </location>
</feature>
<comment type="caution">
    <text evidence="2">The sequence shown here is derived from an EMBL/GenBank/DDBJ whole genome shotgun (WGS) entry which is preliminary data.</text>
</comment>
<evidence type="ECO:0000256" key="1">
    <source>
        <dbReference type="SAM" id="Phobius"/>
    </source>
</evidence>
<protein>
    <submittedName>
        <fullName evidence="2">Uncharacterized protein</fullName>
    </submittedName>
</protein>
<name>Z9JK33_9GAMM</name>
<dbReference type="AlphaFoldDB" id="Z9JK33"/>
<evidence type="ECO:0000313" key="2">
    <source>
        <dbReference type="EMBL" id="EWS78196.1"/>
    </source>
</evidence>
<dbReference type="EMBL" id="JDSQ01000009">
    <property type="protein sequence ID" value="EWS78196.1"/>
    <property type="molecule type" value="Genomic_DNA"/>
</dbReference>
<dbReference type="STRING" id="1444770.AF72_06750"/>
<gene>
    <name evidence="2" type="ORF">AF72_06750</name>
</gene>
<accession>Z9JK33</accession>
<dbReference type="PATRIC" id="fig|1444770.3.peg.1608"/>
<organism evidence="2 3">
    <name type="scientific">Xylella taiwanensis</name>
    <dbReference type="NCBI Taxonomy" id="1444770"/>
    <lineage>
        <taxon>Bacteria</taxon>
        <taxon>Pseudomonadati</taxon>
        <taxon>Pseudomonadota</taxon>
        <taxon>Gammaproteobacteria</taxon>
        <taxon>Lysobacterales</taxon>
        <taxon>Lysobacteraceae</taxon>
        <taxon>Xylella</taxon>
    </lineage>
</organism>
<evidence type="ECO:0000313" key="3">
    <source>
        <dbReference type="Proteomes" id="UP000020406"/>
    </source>
</evidence>
<proteinExistence type="predicted"/>
<sequence length="61" mass="7116">MRHVQYDLTLRSVLIVTTVFFFALHIAINVFSIYQEYNSIKNAMKSLAVAMQIPPHWKNCC</sequence>
<reference evidence="2 3" key="1">
    <citation type="journal article" date="2014" name="Genome Announc.">
        <title>Draft Genome Sequence of Xylella fastidiosa Pear Leaf Scorch Strain in Taiwan.</title>
        <authorList>
            <person name="Su C.C."/>
            <person name="Deng W.L."/>
            <person name="Jan F.J."/>
            <person name="Chang C.J."/>
            <person name="Huang H."/>
            <person name="Chen J."/>
        </authorList>
    </citation>
    <scope>NUCLEOTIDE SEQUENCE [LARGE SCALE GENOMIC DNA]</scope>
    <source>
        <strain evidence="2 3">PLS229</strain>
    </source>
</reference>
<dbReference type="Proteomes" id="UP000020406">
    <property type="component" value="Unassembled WGS sequence"/>
</dbReference>
<keyword evidence="1" id="KW-0812">Transmembrane</keyword>
<keyword evidence="1" id="KW-1133">Transmembrane helix</keyword>